<protein>
    <submittedName>
        <fullName evidence="1">Uncharacterized protein</fullName>
    </submittedName>
</protein>
<dbReference type="Proteomes" id="UP000318288">
    <property type="component" value="Unassembled WGS sequence"/>
</dbReference>
<gene>
    <name evidence="1" type="ORF">Poly51_05820</name>
</gene>
<proteinExistence type="predicted"/>
<dbReference type="EMBL" id="SJPW01000001">
    <property type="protein sequence ID" value="TWU60307.1"/>
    <property type="molecule type" value="Genomic_DNA"/>
</dbReference>
<name>A0A5C6FJN0_9BACT</name>
<keyword evidence="2" id="KW-1185">Reference proteome</keyword>
<evidence type="ECO:0000313" key="1">
    <source>
        <dbReference type="EMBL" id="TWU60307.1"/>
    </source>
</evidence>
<comment type="caution">
    <text evidence="1">The sequence shown here is derived from an EMBL/GenBank/DDBJ whole genome shotgun (WGS) entry which is preliminary data.</text>
</comment>
<organism evidence="1 2">
    <name type="scientific">Rubripirellula tenax</name>
    <dbReference type="NCBI Taxonomy" id="2528015"/>
    <lineage>
        <taxon>Bacteria</taxon>
        <taxon>Pseudomonadati</taxon>
        <taxon>Planctomycetota</taxon>
        <taxon>Planctomycetia</taxon>
        <taxon>Pirellulales</taxon>
        <taxon>Pirellulaceae</taxon>
        <taxon>Rubripirellula</taxon>
    </lineage>
</organism>
<accession>A0A5C6FJN0</accession>
<evidence type="ECO:0000313" key="2">
    <source>
        <dbReference type="Proteomes" id="UP000318288"/>
    </source>
</evidence>
<dbReference type="AlphaFoldDB" id="A0A5C6FJN0"/>
<reference evidence="1 2" key="1">
    <citation type="submission" date="2019-02" db="EMBL/GenBank/DDBJ databases">
        <title>Deep-cultivation of Planctomycetes and their phenomic and genomic characterization uncovers novel biology.</title>
        <authorList>
            <person name="Wiegand S."/>
            <person name="Jogler M."/>
            <person name="Boedeker C."/>
            <person name="Pinto D."/>
            <person name="Vollmers J."/>
            <person name="Rivas-Marin E."/>
            <person name="Kohn T."/>
            <person name="Peeters S.H."/>
            <person name="Heuer A."/>
            <person name="Rast P."/>
            <person name="Oberbeckmann S."/>
            <person name="Bunk B."/>
            <person name="Jeske O."/>
            <person name="Meyerdierks A."/>
            <person name="Storesund J.E."/>
            <person name="Kallscheuer N."/>
            <person name="Luecker S."/>
            <person name="Lage O.M."/>
            <person name="Pohl T."/>
            <person name="Merkel B.J."/>
            <person name="Hornburger P."/>
            <person name="Mueller R.-W."/>
            <person name="Bruemmer F."/>
            <person name="Labrenz M."/>
            <person name="Spormann A.M."/>
            <person name="Op Den Camp H."/>
            <person name="Overmann J."/>
            <person name="Amann R."/>
            <person name="Jetten M.S.M."/>
            <person name="Mascher T."/>
            <person name="Medema M.H."/>
            <person name="Devos D.P."/>
            <person name="Kaster A.-K."/>
            <person name="Ovreas L."/>
            <person name="Rohde M."/>
            <person name="Galperin M.Y."/>
            <person name="Jogler C."/>
        </authorList>
    </citation>
    <scope>NUCLEOTIDE SEQUENCE [LARGE SCALE GENOMIC DNA]</scope>
    <source>
        <strain evidence="1 2">Poly51</strain>
    </source>
</reference>
<sequence>MQEELKKMLKTKPFVPFTIVMSDGTHITVKHPENALLMKHWIYVSTDGGETAEHLYLLHVTRLQRSQTEAA</sequence>
<dbReference type="RefSeq" id="WP_186775302.1">
    <property type="nucleotide sequence ID" value="NZ_SJPW01000001.1"/>
</dbReference>